<evidence type="ECO:0000256" key="4">
    <source>
        <dbReference type="ARBA" id="ARBA00022795"/>
    </source>
</evidence>
<reference evidence="8" key="2">
    <citation type="submission" date="2020-09" db="EMBL/GenBank/DDBJ databases">
        <authorList>
            <person name="Sun Q."/>
            <person name="Zhou Y."/>
        </authorList>
    </citation>
    <scope>NUCLEOTIDE SEQUENCE</scope>
    <source>
        <strain evidence="8">CGMCC 1.15760</strain>
    </source>
</reference>
<keyword evidence="6" id="KW-0804">Transcription</keyword>
<name>A0A917D6Z5_9BACI</name>
<dbReference type="GO" id="GO:0044781">
    <property type="term" value="P:bacterial-type flagellum organization"/>
    <property type="evidence" value="ECO:0007669"/>
    <property type="project" value="UniProtKB-KW"/>
</dbReference>
<comment type="similarity">
    <text evidence="1">Belongs to the FlgM family.</text>
</comment>
<evidence type="ECO:0000313" key="8">
    <source>
        <dbReference type="EMBL" id="GGG13182.1"/>
    </source>
</evidence>
<dbReference type="EMBL" id="BMJT01000001">
    <property type="protein sequence ID" value="GGG13182.1"/>
    <property type="molecule type" value="Genomic_DNA"/>
</dbReference>
<keyword evidence="3" id="KW-0678">Repressor</keyword>
<organism evidence="8 9">
    <name type="scientific">Lysinibacillus alkalisoli</name>
    <dbReference type="NCBI Taxonomy" id="1911548"/>
    <lineage>
        <taxon>Bacteria</taxon>
        <taxon>Bacillati</taxon>
        <taxon>Bacillota</taxon>
        <taxon>Bacilli</taxon>
        <taxon>Bacillales</taxon>
        <taxon>Bacillaceae</taxon>
        <taxon>Lysinibacillus</taxon>
    </lineage>
</organism>
<feature type="domain" description="Anti-sigma-28 factor FlgM C-terminal" evidence="7">
    <location>
        <begin position="31"/>
        <end position="81"/>
    </location>
</feature>
<evidence type="ECO:0000256" key="3">
    <source>
        <dbReference type="ARBA" id="ARBA00022491"/>
    </source>
</evidence>
<evidence type="ECO:0000259" key="7">
    <source>
        <dbReference type="Pfam" id="PF04316"/>
    </source>
</evidence>
<dbReference type="AlphaFoldDB" id="A0A917D6Z5"/>
<dbReference type="RefSeq" id="WP_188613371.1">
    <property type="nucleotide sequence ID" value="NZ_BMJT01000001.1"/>
</dbReference>
<dbReference type="NCBIfam" id="TIGR03824">
    <property type="entry name" value="FlgM_jcvi"/>
    <property type="match status" value="1"/>
</dbReference>
<dbReference type="InterPro" id="IPR035890">
    <property type="entry name" value="Anti-sigma-28_factor_FlgM_sf"/>
</dbReference>
<keyword evidence="9" id="KW-1185">Reference proteome</keyword>
<keyword evidence="5" id="KW-0805">Transcription regulation</keyword>
<gene>
    <name evidence="8" type="ORF">GCM10007425_04360</name>
</gene>
<comment type="caution">
    <text evidence="8">The sequence shown here is derived from an EMBL/GenBank/DDBJ whole genome shotgun (WGS) entry which is preliminary data.</text>
</comment>
<proteinExistence type="inferred from homology"/>
<dbReference type="InterPro" id="IPR031316">
    <property type="entry name" value="FlgM_C"/>
</dbReference>
<protein>
    <recommendedName>
        <fullName evidence="2">Negative regulator of flagellin synthesis</fullName>
    </recommendedName>
</protein>
<dbReference type="SUPFAM" id="SSF101498">
    <property type="entry name" value="Anti-sigma factor FlgM"/>
    <property type="match status" value="1"/>
</dbReference>
<dbReference type="GO" id="GO:0045892">
    <property type="term" value="P:negative regulation of DNA-templated transcription"/>
    <property type="evidence" value="ECO:0007669"/>
    <property type="project" value="InterPro"/>
</dbReference>
<dbReference type="Proteomes" id="UP000616608">
    <property type="component" value="Unassembled WGS sequence"/>
</dbReference>
<dbReference type="Pfam" id="PF04316">
    <property type="entry name" value="FlgM"/>
    <property type="match status" value="1"/>
</dbReference>
<accession>A0A917D6Z5</accession>
<keyword evidence="4" id="KW-1005">Bacterial flagellum biogenesis</keyword>
<evidence type="ECO:0000313" key="9">
    <source>
        <dbReference type="Proteomes" id="UP000616608"/>
    </source>
</evidence>
<sequence length="85" mass="9603">MKIKPFHIQPLHTYANKTKPAKTTSGQSFLDKVEISSAAIDMKGTTNLQSARAERVAQIKADVQSGEYKVDTHKVAEDMLKYYRF</sequence>
<evidence type="ECO:0000256" key="6">
    <source>
        <dbReference type="ARBA" id="ARBA00023163"/>
    </source>
</evidence>
<evidence type="ECO:0000256" key="2">
    <source>
        <dbReference type="ARBA" id="ARBA00017823"/>
    </source>
</evidence>
<evidence type="ECO:0000256" key="5">
    <source>
        <dbReference type="ARBA" id="ARBA00023015"/>
    </source>
</evidence>
<dbReference type="InterPro" id="IPR007412">
    <property type="entry name" value="FlgM"/>
</dbReference>
<evidence type="ECO:0000256" key="1">
    <source>
        <dbReference type="ARBA" id="ARBA00005322"/>
    </source>
</evidence>
<reference evidence="8" key="1">
    <citation type="journal article" date="2014" name="Int. J. Syst. Evol. Microbiol.">
        <title>Complete genome sequence of Corynebacterium casei LMG S-19264T (=DSM 44701T), isolated from a smear-ripened cheese.</title>
        <authorList>
            <consortium name="US DOE Joint Genome Institute (JGI-PGF)"/>
            <person name="Walter F."/>
            <person name="Albersmeier A."/>
            <person name="Kalinowski J."/>
            <person name="Ruckert C."/>
        </authorList>
    </citation>
    <scope>NUCLEOTIDE SEQUENCE</scope>
    <source>
        <strain evidence="8">CGMCC 1.15760</strain>
    </source>
</reference>